<reference evidence="16" key="2">
    <citation type="submission" date="2021-03" db="UniProtKB">
        <authorList>
            <consortium name="EnsemblPlants"/>
        </authorList>
    </citation>
    <scope>IDENTIFICATION</scope>
</reference>
<keyword evidence="7" id="KW-0808">Transferase</keyword>
<keyword evidence="17" id="KW-1185">Reference proteome</keyword>
<comment type="pathway">
    <text evidence="4">Protein modification; protein ubiquitination.</text>
</comment>
<feature type="domain" description="RING-type" evidence="15">
    <location>
        <begin position="128"/>
        <end position="348"/>
    </location>
</feature>
<evidence type="ECO:0000256" key="5">
    <source>
        <dbReference type="ARBA" id="ARBA00005884"/>
    </source>
</evidence>
<evidence type="ECO:0000256" key="8">
    <source>
        <dbReference type="ARBA" id="ARBA00022723"/>
    </source>
</evidence>
<dbReference type="Pfam" id="PF21235">
    <property type="entry name" value="UBA_ARI1"/>
    <property type="match status" value="1"/>
</dbReference>
<dbReference type="GO" id="GO:0016567">
    <property type="term" value="P:protein ubiquitination"/>
    <property type="evidence" value="ECO:0007669"/>
    <property type="project" value="UniProtKB-UniPathway"/>
</dbReference>
<keyword evidence="12" id="KW-0862">Zinc</keyword>
<evidence type="ECO:0000256" key="7">
    <source>
        <dbReference type="ARBA" id="ARBA00022679"/>
    </source>
</evidence>
<evidence type="ECO:0000313" key="16">
    <source>
        <dbReference type="EnsemblPlants" id="AUR62016683-RA:cds"/>
    </source>
</evidence>
<comment type="function">
    <text evidence="3">Might act as an E3 ubiquitin-protein ligase, or as part of E3 complex, which accepts ubiquitin from specific E2 ubiquitin-conjugating enzymes and then transfers it to substrates.</text>
</comment>
<dbReference type="InterPro" id="IPR002867">
    <property type="entry name" value="IBR_dom"/>
</dbReference>
<organism evidence="16 17">
    <name type="scientific">Chenopodium quinoa</name>
    <name type="common">Quinoa</name>
    <dbReference type="NCBI Taxonomy" id="63459"/>
    <lineage>
        <taxon>Eukaryota</taxon>
        <taxon>Viridiplantae</taxon>
        <taxon>Streptophyta</taxon>
        <taxon>Embryophyta</taxon>
        <taxon>Tracheophyta</taxon>
        <taxon>Spermatophyta</taxon>
        <taxon>Magnoliopsida</taxon>
        <taxon>eudicotyledons</taxon>
        <taxon>Gunneridae</taxon>
        <taxon>Pentapetalae</taxon>
        <taxon>Caryophyllales</taxon>
        <taxon>Chenopodiaceae</taxon>
        <taxon>Chenopodioideae</taxon>
        <taxon>Atripliceae</taxon>
        <taxon>Chenopodium</taxon>
    </lineage>
</organism>
<dbReference type="InterPro" id="IPR031127">
    <property type="entry name" value="E3_UB_ligase_RBR"/>
</dbReference>
<dbReference type="PROSITE" id="PS51873">
    <property type="entry name" value="TRIAD"/>
    <property type="match status" value="1"/>
</dbReference>
<comment type="cofactor">
    <cofactor evidence="2">
        <name>Zn(2+)</name>
        <dbReference type="ChEBI" id="CHEBI:29105"/>
    </cofactor>
</comment>
<dbReference type="PANTHER" id="PTHR11685">
    <property type="entry name" value="RBR FAMILY RING FINGER AND IBR DOMAIN-CONTAINING"/>
    <property type="match status" value="1"/>
</dbReference>
<dbReference type="EC" id="2.3.2.31" evidence="6"/>
<evidence type="ECO:0000256" key="13">
    <source>
        <dbReference type="PROSITE-ProRule" id="PRU00175"/>
    </source>
</evidence>
<proteinExistence type="inferred from homology"/>
<evidence type="ECO:0000256" key="4">
    <source>
        <dbReference type="ARBA" id="ARBA00004906"/>
    </source>
</evidence>
<evidence type="ECO:0000313" key="17">
    <source>
        <dbReference type="Proteomes" id="UP000596660"/>
    </source>
</evidence>
<dbReference type="Gene3D" id="3.30.40.10">
    <property type="entry name" value="Zinc/RING finger domain, C3HC4 (zinc finger)"/>
    <property type="match status" value="1"/>
</dbReference>
<dbReference type="FunFam" id="3.30.40.10:FF:000019">
    <property type="entry name" value="RBR-type E3 ubiquitin transferase"/>
    <property type="match status" value="1"/>
</dbReference>
<protein>
    <recommendedName>
        <fullName evidence="6">RBR-type E3 ubiquitin transferase</fullName>
        <ecNumber evidence="6">2.3.2.31</ecNumber>
    </recommendedName>
</protein>
<evidence type="ECO:0000256" key="6">
    <source>
        <dbReference type="ARBA" id="ARBA00012251"/>
    </source>
</evidence>
<comment type="catalytic activity">
    <reaction evidence="1">
        <text>[E2 ubiquitin-conjugating enzyme]-S-ubiquitinyl-L-cysteine + [acceptor protein]-L-lysine = [E2 ubiquitin-conjugating enzyme]-L-cysteine + [acceptor protein]-N(6)-ubiquitinyl-L-lysine.</text>
        <dbReference type="EC" id="2.3.2.31"/>
    </reaction>
</comment>
<dbReference type="CDD" id="cd20346">
    <property type="entry name" value="BRcat_RBR_ANKIB1"/>
    <property type="match status" value="1"/>
</dbReference>
<accession>A0A803LP04</accession>
<dbReference type="EnsemblPlants" id="AUR62016683-RA">
    <property type="protein sequence ID" value="AUR62016683-RA:cds"/>
    <property type="gene ID" value="AUR62016683"/>
</dbReference>
<evidence type="ECO:0000256" key="10">
    <source>
        <dbReference type="ARBA" id="ARBA00022771"/>
    </source>
</evidence>
<evidence type="ECO:0000256" key="3">
    <source>
        <dbReference type="ARBA" id="ARBA00003976"/>
    </source>
</evidence>
<dbReference type="Proteomes" id="UP000596660">
    <property type="component" value="Unplaced"/>
</dbReference>
<dbReference type="CDD" id="cd16773">
    <property type="entry name" value="RING-HC_RBR_TRIAD1"/>
    <property type="match status" value="1"/>
</dbReference>
<dbReference type="Pfam" id="PF19422">
    <property type="entry name" value="Ariadne"/>
    <property type="match status" value="1"/>
</dbReference>
<dbReference type="InterPro" id="IPR001841">
    <property type="entry name" value="Znf_RING"/>
</dbReference>
<dbReference type="SMART" id="SM00647">
    <property type="entry name" value="IBR"/>
    <property type="match status" value="1"/>
</dbReference>
<dbReference type="InterPro" id="IPR013083">
    <property type="entry name" value="Znf_RING/FYVE/PHD"/>
</dbReference>
<evidence type="ECO:0000256" key="1">
    <source>
        <dbReference type="ARBA" id="ARBA00001798"/>
    </source>
</evidence>
<feature type="domain" description="RING-type" evidence="14">
    <location>
        <begin position="132"/>
        <end position="180"/>
    </location>
</feature>
<dbReference type="AlphaFoldDB" id="A0A803LP04"/>
<keyword evidence="10 13" id="KW-0863">Zinc-finger</keyword>
<evidence type="ECO:0000259" key="15">
    <source>
        <dbReference type="PROSITE" id="PS51873"/>
    </source>
</evidence>
<dbReference type="SUPFAM" id="SSF57850">
    <property type="entry name" value="RING/U-box"/>
    <property type="match status" value="2"/>
</dbReference>
<dbReference type="GO" id="GO:0008270">
    <property type="term" value="F:zinc ion binding"/>
    <property type="evidence" value="ECO:0007669"/>
    <property type="project" value="UniProtKB-KW"/>
</dbReference>
<dbReference type="Pfam" id="PF01485">
    <property type="entry name" value="IBR"/>
    <property type="match status" value="1"/>
</dbReference>
<evidence type="ECO:0000259" key="14">
    <source>
        <dbReference type="PROSITE" id="PS50089"/>
    </source>
</evidence>
<dbReference type="Gene3D" id="1.20.120.1750">
    <property type="match status" value="2"/>
</dbReference>
<dbReference type="InterPro" id="IPR044066">
    <property type="entry name" value="TRIAD_supradom"/>
</dbReference>
<reference evidence="16" key="1">
    <citation type="journal article" date="2017" name="Nature">
        <title>The genome of Chenopodium quinoa.</title>
        <authorList>
            <person name="Jarvis D.E."/>
            <person name="Ho Y.S."/>
            <person name="Lightfoot D.J."/>
            <person name="Schmoeckel S.M."/>
            <person name="Li B."/>
            <person name="Borm T.J.A."/>
            <person name="Ohyanagi H."/>
            <person name="Mineta K."/>
            <person name="Michell C.T."/>
            <person name="Saber N."/>
            <person name="Kharbatia N.M."/>
            <person name="Rupper R.R."/>
            <person name="Sharp A.R."/>
            <person name="Dally N."/>
            <person name="Boughton B.A."/>
            <person name="Woo Y.H."/>
            <person name="Gao G."/>
            <person name="Schijlen E.G.W.M."/>
            <person name="Guo X."/>
            <person name="Momin A.A."/>
            <person name="Negrao S."/>
            <person name="Al-Babili S."/>
            <person name="Gehring C."/>
            <person name="Roessner U."/>
            <person name="Jung C."/>
            <person name="Murphy K."/>
            <person name="Arold S.T."/>
            <person name="Gojobori T."/>
            <person name="van der Linden C.G."/>
            <person name="van Loo E.N."/>
            <person name="Jellen E.N."/>
            <person name="Maughan P.J."/>
            <person name="Tester M."/>
        </authorList>
    </citation>
    <scope>NUCLEOTIDE SEQUENCE [LARGE SCALE GENOMIC DNA]</scope>
    <source>
        <strain evidence="16">cv. PI 614886</strain>
    </source>
</reference>
<evidence type="ECO:0000256" key="9">
    <source>
        <dbReference type="ARBA" id="ARBA00022737"/>
    </source>
</evidence>
<sequence length="519" mass="59687">MKALNFDNEEESYDSTLFYEDDDDNDDDCSVDGIQDVSVASLSSSSTPSCQVITRESLLIAQREDLRRVMDLLLVKEHHARTLLICYQWNVDRLFTVFVEKGKAYLFAEAGVTVLELEHDARGLLSFSTLNCNVCIEDVPCNETTRMDCGHTFCNNCWTEHFIVKINDGESKRIRCMAHQCNAICDEGIVRNLVRKTKPELVEKFDHFLLESYIEDNKMVKWCPSIPNCGNAIRIMDDAFCEVECRCGSLFCFKCLSKAHSPCSCLMWEMWSKKCNESDTCVWITVHTKCCPSCGKAVEKNGAGHVVKNFTTLIIVVHVTKPQLRCRMARFTFIGTHYYRHYKGHKDSIKLEAKLEQRIKHMVPKSQENNTHTQDFSWVKNGADRLFRSRRILSYSYVFAFYMFGNELFEGEMTETERSIKQNLFENQQQQLEARVEQISDLMEKLIYSHTIDIAIHIRMQVIALTCTIDDLCKKLYDCIGNDLLGSLQQNTHIIAPYESKGLVQASDFSVHAVSDIHD</sequence>
<evidence type="ECO:0000256" key="2">
    <source>
        <dbReference type="ARBA" id="ARBA00001947"/>
    </source>
</evidence>
<dbReference type="InterPro" id="IPR045840">
    <property type="entry name" value="Ariadne"/>
</dbReference>
<name>A0A803LP04_CHEQI</name>
<dbReference type="PROSITE" id="PS50089">
    <property type="entry name" value="ZF_RING_2"/>
    <property type="match status" value="1"/>
</dbReference>
<dbReference type="UniPathway" id="UPA00143"/>
<keyword evidence="9" id="KW-0677">Repeat</keyword>
<keyword evidence="11" id="KW-0833">Ubl conjugation pathway</keyword>
<dbReference type="InterPro" id="IPR048962">
    <property type="entry name" value="ARIH1-like_UBL"/>
</dbReference>
<evidence type="ECO:0000256" key="12">
    <source>
        <dbReference type="ARBA" id="ARBA00022833"/>
    </source>
</evidence>
<dbReference type="Gramene" id="AUR62016683-RA">
    <property type="protein sequence ID" value="AUR62016683-RA:cds"/>
    <property type="gene ID" value="AUR62016683"/>
</dbReference>
<comment type="similarity">
    <text evidence="5">Belongs to the RBR family. Ariadne subfamily.</text>
</comment>
<evidence type="ECO:0000256" key="11">
    <source>
        <dbReference type="ARBA" id="ARBA00022786"/>
    </source>
</evidence>
<keyword evidence="8" id="KW-0479">Metal-binding</keyword>
<dbReference type="GO" id="GO:0061630">
    <property type="term" value="F:ubiquitin protein ligase activity"/>
    <property type="evidence" value="ECO:0007669"/>
    <property type="project" value="UniProtKB-EC"/>
</dbReference>